<organism evidence="1 2">
    <name type="scientific">Phlebia brevispora</name>
    <dbReference type="NCBI Taxonomy" id="194682"/>
    <lineage>
        <taxon>Eukaryota</taxon>
        <taxon>Fungi</taxon>
        <taxon>Dikarya</taxon>
        <taxon>Basidiomycota</taxon>
        <taxon>Agaricomycotina</taxon>
        <taxon>Agaricomycetes</taxon>
        <taxon>Polyporales</taxon>
        <taxon>Meruliaceae</taxon>
        <taxon>Phlebia</taxon>
    </lineage>
</organism>
<dbReference type="Proteomes" id="UP001148662">
    <property type="component" value="Unassembled WGS sequence"/>
</dbReference>
<gene>
    <name evidence="1" type="ORF">NM688_g1458</name>
</gene>
<accession>A0ACC1TBE9</accession>
<name>A0ACC1TBE9_9APHY</name>
<proteinExistence type="predicted"/>
<dbReference type="EMBL" id="JANHOG010000155">
    <property type="protein sequence ID" value="KAJ3557462.1"/>
    <property type="molecule type" value="Genomic_DNA"/>
</dbReference>
<evidence type="ECO:0000313" key="2">
    <source>
        <dbReference type="Proteomes" id="UP001148662"/>
    </source>
</evidence>
<evidence type="ECO:0000313" key="1">
    <source>
        <dbReference type="EMBL" id="KAJ3557462.1"/>
    </source>
</evidence>
<comment type="caution">
    <text evidence="1">The sequence shown here is derived from an EMBL/GenBank/DDBJ whole genome shotgun (WGS) entry which is preliminary data.</text>
</comment>
<keyword evidence="2" id="KW-1185">Reference proteome</keyword>
<sequence length="221" mass="24556">MSDTQHDPSTTGRTRGLERLEVEDEEERQQRMHDIFMQLDNKQSQPRSPEIPRAFDFGDRRTFMIEPPTELLSRVQAFLPQLAASNADITRRAKEDPASVDIEKLGSDGRYIQMNLGLGVFEQHKGASRPRSSDSDTEMHDGETSATSSYSSSSPRSESDSTDDSDTDSDDSVDIISSTMATLASRPIRPLPRRKKASPHIVMLGEGNLAAKRAYSPGENQ</sequence>
<protein>
    <submittedName>
        <fullName evidence="1">Uncharacterized protein</fullName>
    </submittedName>
</protein>
<reference evidence="1" key="1">
    <citation type="submission" date="2022-07" db="EMBL/GenBank/DDBJ databases">
        <title>Genome Sequence of Phlebia brevispora.</title>
        <authorList>
            <person name="Buettner E."/>
        </authorList>
    </citation>
    <scope>NUCLEOTIDE SEQUENCE</scope>
    <source>
        <strain evidence="1">MPL23</strain>
    </source>
</reference>